<comment type="similarity">
    <text evidence="3">In the C-terminal section; belongs to the TRAFAC class myosin-kinesin ATPase superfamily. Myosin family.</text>
</comment>
<keyword evidence="5" id="KW-0963">Cytoplasm</keyword>
<feature type="region of interest" description="Actin-binding" evidence="23">
    <location>
        <begin position="935"/>
        <end position="957"/>
    </location>
</feature>
<evidence type="ECO:0000256" key="12">
    <source>
        <dbReference type="ARBA" id="ARBA00022777"/>
    </source>
</evidence>
<feature type="region of interest" description="Disordered" evidence="25">
    <location>
        <begin position="877"/>
        <end position="918"/>
    </location>
</feature>
<comment type="similarity">
    <text evidence="23">Belongs to the TRAFAC class myosin-kinesin ATPase superfamily. Myosin family.</text>
</comment>
<keyword evidence="18" id="KW-0966">Cell projection</keyword>
<evidence type="ECO:0000256" key="20">
    <source>
        <dbReference type="ARBA" id="ARBA00047899"/>
    </source>
</evidence>
<name>A0A3Q3W020_MOLML</name>
<evidence type="ECO:0000256" key="11">
    <source>
        <dbReference type="ARBA" id="ARBA00022741"/>
    </source>
</evidence>
<evidence type="ECO:0000313" key="28">
    <source>
        <dbReference type="Ensembl" id="ENSMMOP00000004757.1"/>
    </source>
</evidence>
<dbReference type="Gene3D" id="1.20.58.530">
    <property type="match status" value="1"/>
</dbReference>
<dbReference type="Pfam" id="PF00612">
    <property type="entry name" value="IQ"/>
    <property type="match status" value="4"/>
</dbReference>
<dbReference type="CDD" id="cd01379">
    <property type="entry name" value="MYSc_Myo3"/>
    <property type="match status" value="1"/>
</dbReference>
<feature type="region of interest" description="Disordered" evidence="25">
    <location>
        <begin position="1291"/>
        <end position="1320"/>
    </location>
</feature>
<dbReference type="InterPro" id="IPR000048">
    <property type="entry name" value="IQ_motif_EF-hand-BS"/>
</dbReference>
<evidence type="ECO:0000256" key="14">
    <source>
        <dbReference type="ARBA" id="ARBA00023123"/>
    </source>
</evidence>
<feature type="region of interest" description="Disordered" evidence="25">
    <location>
        <begin position="1336"/>
        <end position="1360"/>
    </location>
</feature>
<feature type="compositionally biased region" description="Polar residues" evidence="25">
    <location>
        <begin position="890"/>
        <end position="901"/>
    </location>
</feature>
<dbReference type="OMA" id="DRQARKY"/>
<evidence type="ECO:0000256" key="16">
    <source>
        <dbReference type="ARBA" id="ARBA00023203"/>
    </source>
</evidence>
<dbReference type="FunFam" id="1.20.5.190:FF:000074">
    <property type="entry name" value="Sperm surface protein Sp17"/>
    <property type="match status" value="1"/>
</dbReference>
<dbReference type="CDD" id="cd23767">
    <property type="entry name" value="IQCD"/>
    <property type="match status" value="2"/>
</dbReference>
<dbReference type="GO" id="GO:0051491">
    <property type="term" value="P:positive regulation of filopodium assembly"/>
    <property type="evidence" value="ECO:0007669"/>
    <property type="project" value="TreeGrafter"/>
</dbReference>
<evidence type="ECO:0000256" key="23">
    <source>
        <dbReference type="PROSITE-ProRule" id="PRU00782"/>
    </source>
</evidence>
<dbReference type="Gene3D" id="1.20.120.720">
    <property type="entry name" value="Myosin VI head, motor domain, U50 subdomain"/>
    <property type="match status" value="1"/>
</dbReference>
<evidence type="ECO:0000256" key="4">
    <source>
        <dbReference type="ARBA" id="ARBA00012513"/>
    </source>
</evidence>
<feature type="compositionally biased region" description="Acidic residues" evidence="25">
    <location>
        <begin position="1154"/>
        <end position="1172"/>
    </location>
</feature>
<dbReference type="PRINTS" id="PR00193">
    <property type="entry name" value="MYOSINHEAVY"/>
</dbReference>
<feature type="region of interest" description="Disordered" evidence="25">
    <location>
        <begin position="1445"/>
        <end position="1473"/>
    </location>
</feature>
<feature type="compositionally biased region" description="Basic and acidic residues" evidence="25">
    <location>
        <begin position="1292"/>
        <end position="1306"/>
    </location>
</feature>
<evidence type="ECO:0000256" key="17">
    <source>
        <dbReference type="ARBA" id="ARBA00023212"/>
    </source>
</evidence>
<dbReference type="InterPro" id="IPR036083">
    <property type="entry name" value="MYSc_Myo3"/>
</dbReference>
<reference evidence="28" key="1">
    <citation type="submission" date="2025-08" db="UniProtKB">
        <authorList>
            <consortium name="Ensembl"/>
        </authorList>
    </citation>
    <scope>IDENTIFICATION</scope>
</reference>
<evidence type="ECO:0000256" key="10">
    <source>
        <dbReference type="ARBA" id="ARBA00022740"/>
    </source>
</evidence>
<feature type="region of interest" description="Disordered" evidence="25">
    <location>
        <begin position="1114"/>
        <end position="1247"/>
    </location>
</feature>
<evidence type="ECO:0000256" key="2">
    <source>
        <dbReference type="ARBA" id="ARBA00004645"/>
    </source>
</evidence>
<evidence type="ECO:0000256" key="22">
    <source>
        <dbReference type="ARBA" id="ARBA00061128"/>
    </source>
</evidence>
<evidence type="ECO:0000256" key="1">
    <source>
        <dbReference type="ARBA" id="ARBA00004245"/>
    </source>
</evidence>
<keyword evidence="6" id="KW-0723">Serine/threonine-protein kinase</keyword>
<dbReference type="InterPro" id="IPR027417">
    <property type="entry name" value="P-loop_NTPase"/>
</dbReference>
<keyword evidence="11 23" id="KW-0547">Nucleotide-binding</keyword>
<dbReference type="FunFam" id="1.10.510.10:FF:000247">
    <property type="entry name" value="Myosin IIIA"/>
    <property type="match status" value="1"/>
</dbReference>
<feature type="binding site" evidence="24">
    <location>
        <position position="50"/>
    </location>
    <ligand>
        <name>ATP</name>
        <dbReference type="ChEBI" id="CHEBI:30616"/>
    </ligand>
</feature>
<dbReference type="Pfam" id="PF00063">
    <property type="entry name" value="Myosin_head"/>
    <property type="match status" value="1"/>
</dbReference>
<evidence type="ECO:0000256" key="25">
    <source>
        <dbReference type="SAM" id="MobiDB-lite"/>
    </source>
</evidence>
<evidence type="ECO:0000256" key="18">
    <source>
        <dbReference type="ARBA" id="ARBA00023273"/>
    </source>
</evidence>
<dbReference type="SMART" id="SM00220">
    <property type="entry name" value="S_TKc"/>
    <property type="match status" value="1"/>
</dbReference>
<accession>A0A3Q3W020</accession>
<evidence type="ECO:0000256" key="24">
    <source>
        <dbReference type="PROSITE-ProRule" id="PRU10141"/>
    </source>
</evidence>
<keyword evidence="16 23" id="KW-0009">Actin-binding</keyword>
<keyword evidence="29" id="KW-1185">Reference proteome</keyword>
<dbReference type="Gene3D" id="1.20.5.190">
    <property type="match status" value="2"/>
</dbReference>
<dbReference type="SMART" id="SM00242">
    <property type="entry name" value="MYSc"/>
    <property type="match status" value="1"/>
</dbReference>
<dbReference type="InterPro" id="IPR000719">
    <property type="entry name" value="Prot_kinase_dom"/>
</dbReference>
<sequence>MFPQPGKSIVFDNFPDPTDTWEIIETIGKGTYGKVYKVLNRIDGSKAAVKILDPIHDIDEEIEAEYNILKALSDHANVVKFYGMYYKKDVKCGDQLWLVLELCNGGSVTDLAKGMLKRGERMDEAVIAYILHEALTGLQHLHINKTIHRDVKGNNILLTTQGGIKLVDFGVSAQLTNTRLSRNTSVGTPFWMAPEVIACEQQLDSTYDARCDVWSLGITAIELGDGDPPLSDLHPMRALFKIPRNPPPTLHQPELWSDNFNDFICKCLIKDFELRPNVLDLLQHVFIRRTAGRERVLQKQLIELIDLSQQIGVIEKTRHERIHTKRGSHMKMQTEPEDVDDLATLEVLDENTVTEQLQSRYGRDQIYTYVGDILIAVNPFHKMEIYTRQHTKMYIGAKRTANPPHIFAVADVAYQSMVSYNTDQCVVISGESGAGKTESAHLLVQQLTLLGKANNRTLQEKILLVNSLVEAFGNACTVINNNSSRFGKYLEMKFTCGGTVVGAKISEYLLEKSRVIHQAVGETNFHIFYYIYAGLADRKKLAHYKLSDSKTPKYLCNEHVKLGPDIVSNTFYKEQFDAVEQCFKVIGFTLEELGSVYSTLAAILNSGDIEFSPVASEHQTDKSNISNVSVLENVASLLCIRSDELQEALTSHCVVARGETIVRPNSVEKAAEVRDAMGKALYGRLFSWIVNRINVLLRPDSHLGEDDNGLNIGILDIFGFENFKKNSFEQLCINIANEQIQFYFNQHIFAWEQDEYVNEDVDARMIEYEDNRPLLDLFLQKPMGMLSLLDEESRFPRATDQTLVEKFEDNLKTKSFWRPKRVDLGFGIHHYAGKVIYNAAGFLAKNRDTLPADIILLLRSSENELTRKLVTHPLTKTGNLAHTKGKGINTMRSPRTPTRTITFAKPGEPGDMPYHPRETTNMRTQTVASYFRYSLMDLLSKMVAGQPHFVRCIKPNNDRQANKFDQEKVLVQLRYTGVLETAKIRRQGYSHRILFANFIKRYYILAFSAHEEPAVTPETCAAILEKAKLENWAMGKTKVFLKYYHVEHLNLMVQQATQRIVLLQALVRGWLGARRYQRMLKEREHSALVLQSGLKKTMAGAELQLPTEAVVELEGEQKPAGKEDQGANRVENEDDEESTYEAEENDDSDHTQVAEDDEHTEVADEAIEDAPEGDPGREEQEEDTTEERGQEDVVNIEEETRAATVLQSNFRGHKERRRLQEEGKIPARKQKARSPAEEEQVPSGQICSERIEKDLEGAADVSAIDIMLEDQDEIKAAVVLQSNFRGQKERKRLKEEGKIPKKKTEAVSELPEEEGIQSQPGLDEEKAATVLQSNFRGHQERKKLKAEREMQQKVKGDRERLEEEQAAVKIQSNFRGYKDRKNLQANMQAAQTQAAQLEIFSKEISKTSQEFLALQQKLNEIIQAHQSNPENNGMFVRGKAINGYAPQNNKSSKITRLSRTPRRTQQPKTLHTPEDSTYYNLIHVSRTQRRCSISGSTTKPSCMLPCVPETTSTAISLHNALSMGSFCIRTALNYTFCSQECLTTSNRAEDNPYDYRHLLRKTSQRRKLIKHY</sequence>
<dbReference type="PANTHER" id="PTHR46256">
    <property type="entry name" value="AGAP011099-PA"/>
    <property type="match status" value="1"/>
</dbReference>
<dbReference type="GO" id="GO:0030832">
    <property type="term" value="P:regulation of actin filament length"/>
    <property type="evidence" value="ECO:0007669"/>
    <property type="project" value="TreeGrafter"/>
</dbReference>
<feature type="domain" description="Protein kinase" evidence="26">
    <location>
        <begin position="21"/>
        <end position="287"/>
    </location>
</feature>
<dbReference type="InterPro" id="IPR052409">
    <property type="entry name" value="Myosin-III_kinase_activity"/>
</dbReference>
<dbReference type="GO" id="GO:0005737">
    <property type="term" value="C:cytoplasm"/>
    <property type="evidence" value="ECO:0007669"/>
    <property type="project" value="UniProtKB-ARBA"/>
</dbReference>
<dbReference type="GO" id="GO:0003779">
    <property type="term" value="F:actin binding"/>
    <property type="evidence" value="ECO:0007669"/>
    <property type="project" value="UniProtKB-KW"/>
</dbReference>
<dbReference type="PROSITE" id="PS51456">
    <property type="entry name" value="MYOSIN_MOTOR"/>
    <property type="match status" value="1"/>
</dbReference>
<evidence type="ECO:0000256" key="9">
    <source>
        <dbReference type="ARBA" id="ARBA00022737"/>
    </source>
</evidence>
<dbReference type="InterPro" id="IPR011009">
    <property type="entry name" value="Kinase-like_dom_sf"/>
</dbReference>
<dbReference type="PROSITE" id="PS50096">
    <property type="entry name" value="IQ"/>
    <property type="match status" value="5"/>
</dbReference>
<dbReference type="FunFam" id="1.20.5.4820:FF:000005">
    <property type="entry name" value="Myosin IIIB"/>
    <property type="match status" value="1"/>
</dbReference>
<dbReference type="PROSITE" id="PS00107">
    <property type="entry name" value="PROTEIN_KINASE_ATP"/>
    <property type="match status" value="1"/>
</dbReference>
<reference evidence="28" key="2">
    <citation type="submission" date="2025-09" db="UniProtKB">
        <authorList>
            <consortium name="Ensembl"/>
        </authorList>
    </citation>
    <scope>IDENTIFICATION</scope>
</reference>
<dbReference type="PROSITE" id="PS50011">
    <property type="entry name" value="PROTEIN_KINASE_DOM"/>
    <property type="match status" value="1"/>
</dbReference>
<evidence type="ECO:0000256" key="13">
    <source>
        <dbReference type="ARBA" id="ARBA00022840"/>
    </source>
</evidence>
<dbReference type="EC" id="2.7.11.1" evidence="4"/>
<feature type="domain" description="Myosin motor" evidence="27">
    <location>
        <begin position="337"/>
        <end position="1054"/>
    </location>
</feature>
<feature type="compositionally biased region" description="Basic and acidic residues" evidence="25">
    <location>
        <begin position="1346"/>
        <end position="1360"/>
    </location>
</feature>
<keyword evidence="10" id="KW-1009">Hearing</keyword>
<evidence type="ECO:0000259" key="27">
    <source>
        <dbReference type="PROSITE" id="PS51456"/>
    </source>
</evidence>
<keyword evidence="12" id="KW-0418">Kinase</keyword>
<dbReference type="InterPro" id="IPR017441">
    <property type="entry name" value="Protein_kinase_ATP_BS"/>
</dbReference>
<evidence type="ECO:0000256" key="15">
    <source>
        <dbReference type="ARBA" id="ARBA00023175"/>
    </source>
</evidence>
<evidence type="ECO:0000256" key="21">
    <source>
        <dbReference type="ARBA" id="ARBA00048679"/>
    </source>
</evidence>
<dbReference type="SUPFAM" id="SSF52540">
    <property type="entry name" value="P-loop containing nucleoside triphosphate hydrolases"/>
    <property type="match status" value="1"/>
</dbReference>
<dbReference type="Gene3D" id="1.20.5.4820">
    <property type="match status" value="1"/>
</dbReference>
<dbReference type="Proteomes" id="UP000261620">
    <property type="component" value="Unplaced"/>
</dbReference>
<proteinExistence type="inferred from homology"/>
<evidence type="ECO:0000256" key="5">
    <source>
        <dbReference type="ARBA" id="ARBA00022490"/>
    </source>
</evidence>
<dbReference type="GO" id="GO:0000146">
    <property type="term" value="F:microfilament motor activity"/>
    <property type="evidence" value="ECO:0007669"/>
    <property type="project" value="TreeGrafter"/>
</dbReference>
<dbReference type="InterPro" id="IPR001609">
    <property type="entry name" value="Myosin_head_motor_dom-like"/>
</dbReference>
<evidence type="ECO:0000256" key="7">
    <source>
        <dbReference type="ARBA" id="ARBA00022606"/>
    </source>
</evidence>
<keyword evidence="13 23" id="KW-0067">ATP-binding</keyword>
<feature type="binding site" evidence="23">
    <location>
        <begin position="430"/>
        <end position="437"/>
    </location>
    <ligand>
        <name>ATP</name>
        <dbReference type="ChEBI" id="CHEBI:30616"/>
    </ligand>
</feature>
<dbReference type="GO" id="GO:0005524">
    <property type="term" value="F:ATP binding"/>
    <property type="evidence" value="ECO:0007669"/>
    <property type="project" value="UniProtKB-UniRule"/>
</dbReference>
<evidence type="ECO:0000256" key="3">
    <source>
        <dbReference type="ARBA" id="ARBA00006998"/>
    </source>
</evidence>
<comment type="subcellular location">
    <subcellularLocation>
        <location evidence="2">Cell projection</location>
        <location evidence="2">Stereocilium</location>
    </subcellularLocation>
    <subcellularLocation>
        <location evidence="1">Cytoplasm</location>
        <location evidence="1">Cytoskeleton</location>
    </subcellularLocation>
</comment>
<keyword evidence="8" id="KW-0808">Transferase</keyword>
<keyword evidence="9" id="KW-0677">Repeat</keyword>
<dbReference type="Pfam" id="PF00069">
    <property type="entry name" value="Pkinase"/>
    <property type="match status" value="1"/>
</dbReference>
<comment type="similarity">
    <text evidence="22">In the N-terminal section; belongs to the protein kinase superfamily. STE Ser/Thr protein kinase family.</text>
</comment>
<dbReference type="GO" id="GO:0032433">
    <property type="term" value="C:filopodium tip"/>
    <property type="evidence" value="ECO:0007669"/>
    <property type="project" value="TreeGrafter"/>
</dbReference>
<dbReference type="Ensembl" id="ENSMMOT00000004843.1">
    <property type="protein sequence ID" value="ENSMMOP00000004757.1"/>
    <property type="gene ID" value="ENSMMOG00000003810.1"/>
</dbReference>
<dbReference type="PANTHER" id="PTHR46256:SF4">
    <property type="entry name" value="MYOSIN-IIIA"/>
    <property type="match status" value="1"/>
</dbReference>
<keyword evidence="7" id="KW-0716">Sensory transduction</keyword>
<dbReference type="Gene3D" id="1.10.510.10">
    <property type="entry name" value="Transferase(Phosphotransferase) domain 1"/>
    <property type="match status" value="1"/>
</dbReference>
<keyword evidence="17" id="KW-0206">Cytoskeleton</keyword>
<dbReference type="GO" id="GO:0007605">
    <property type="term" value="P:sensory perception of sound"/>
    <property type="evidence" value="ECO:0007669"/>
    <property type="project" value="UniProtKB-KW"/>
</dbReference>
<dbReference type="Gene3D" id="3.40.850.10">
    <property type="entry name" value="Kinesin motor domain"/>
    <property type="match status" value="1"/>
</dbReference>
<dbReference type="GO" id="GO:0007601">
    <property type="term" value="P:visual perception"/>
    <property type="evidence" value="ECO:0007669"/>
    <property type="project" value="UniProtKB-KW"/>
</dbReference>
<evidence type="ECO:0000313" key="29">
    <source>
        <dbReference type="Proteomes" id="UP000261620"/>
    </source>
</evidence>
<dbReference type="InterPro" id="IPR036961">
    <property type="entry name" value="Kinesin_motor_dom_sf"/>
</dbReference>
<evidence type="ECO:0000256" key="19">
    <source>
        <dbReference type="ARBA" id="ARBA00023305"/>
    </source>
</evidence>
<keyword evidence="15 23" id="KW-0505">Motor protein</keyword>
<dbReference type="SUPFAM" id="SSF56112">
    <property type="entry name" value="Protein kinase-like (PK-like)"/>
    <property type="match status" value="1"/>
</dbReference>
<evidence type="ECO:0000256" key="6">
    <source>
        <dbReference type="ARBA" id="ARBA00022527"/>
    </source>
</evidence>
<comment type="catalytic activity">
    <reaction evidence="21">
        <text>L-seryl-[protein] + ATP = O-phospho-L-seryl-[protein] + ADP + H(+)</text>
        <dbReference type="Rhea" id="RHEA:17989"/>
        <dbReference type="Rhea" id="RHEA-COMP:9863"/>
        <dbReference type="Rhea" id="RHEA-COMP:11604"/>
        <dbReference type="ChEBI" id="CHEBI:15378"/>
        <dbReference type="ChEBI" id="CHEBI:29999"/>
        <dbReference type="ChEBI" id="CHEBI:30616"/>
        <dbReference type="ChEBI" id="CHEBI:83421"/>
        <dbReference type="ChEBI" id="CHEBI:456216"/>
        <dbReference type="EC" id="2.7.11.1"/>
    </reaction>
</comment>
<dbReference type="GO" id="GO:0001917">
    <property type="term" value="C:photoreceptor inner segment"/>
    <property type="evidence" value="ECO:0007669"/>
    <property type="project" value="TreeGrafter"/>
</dbReference>
<comment type="catalytic activity">
    <reaction evidence="20">
        <text>L-threonyl-[protein] + ATP = O-phospho-L-threonyl-[protein] + ADP + H(+)</text>
        <dbReference type="Rhea" id="RHEA:46608"/>
        <dbReference type="Rhea" id="RHEA-COMP:11060"/>
        <dbReference type="Rhea" id="RHEA-COMP:11605"/>
        <dbReference type="ChEBI" id="CHEBI:15378"/>
        <dbReference type="ChEBI" id="CHEBI:30013"/>
        <dbReference type="ChEBI" id="CHEBI:30616"/>
        <dbReference type="ChEBI" id="CHEBI:61977"/>
        <dbReference type="ChEBI" id="CHEBI:456216"/>
        <dbReference type="EC" id="2.7.11.1"/>
    </reaction>
</comment>
<feature type="compositionally biased region" description="Basic and acidic residues" evidence="25">
    <location>
        <begin position="1115"/>
        <end position="1126"/>
    </location>
</feature>
<dbReference type="Gene3D" id="1.10.10.820">
    <property type="match status" value="1"/>
</dbReference>
<keyword evidence="14 23" id="KW-0518">Myosin</keyword>
<evidence type="ECO:0000256" key="8">
    <source>
        <dbReference type="ARBA" id="ARBA00022679"/>
    </source>
</evidence>
<keyword evidence="19" id="KW-0844">Vision</keyword>
<dbReference type="STRING" id="94237.ENSMMOP00000004757"/>
<dbReference type="GO" id="GO:0016459">
    <property type="term" value="C:myosin complex"/>
    <property type="evidence" value="ECO:0007669"/>
    <property type="project" value="UniProtKB-KW"/>
</dbReference>
<organism evidence="28 29">
    <name type="scientific">Mola mola</name>
    <name type="common">Ocean sunfish</name>
    <name type="synonym">Tetraodon mola</name>
    <dbReference type="NCBI Taxonomy" id="94237"/>
    <lineage>
        <taxon>Eukaryota</taxon>
        <taxon>Metazoa</taxon>
        <taxon>Chordata</taxon>
        <taxon>Craniata</taxon>
        <taxon>Vertebrata</taxon>
        <taxon>Euteleostomi</taxon>
        <taxon>Actinopterygii</taxon>
        <taxon>Neopterygii</taxon>
        <taxon>Teleostei</taxon>
        <taxon>Neoteleostei</taxon>
        <taxon>Acanthomorphata</taxon>
        <taxon>Eupercaria</taxon>
        <taxon>Tetraodontiformes</taxon>
        <taxon>Molidae</taxon>
        <taxon>Mola</taxon>
    </lineage>
</organism>
<protein>
    <recommendedName>
        <fullName evidence="4">non-specific serine/threonine protein kinase</fullName>
        <ecNumber evidence="4">2.7.11.1</ecNumber>
    </recommendedName>
</protein>
<feature type="compositionally biased region" description="Acidic residues" evidence="25">
    <location>
        <begin position="1132"/>
        <end position="1147"/>
    </location>
</feature>
<dbReference type="FunFam" id="1.20.58.530:FF:000010">
    <property type="entry name" value="Myosin IIIA"/>
    <property type="match status" value="1"/>
</dbReference>
<evidence type="ECO:0000259" key="26">
    <source>
        <dbReference type="PROSITE" id="PS50011"/>
    </source>
</evidence>
<dbReference type="GO" id="GO:0004674">
    <property type="term" value="F:protein serine/threonine kinase activity"/>
    <property type="evidence" value="ECO:0007669"/>
    <property type="project" value="UniProtKB-KW"/>
</dbReference>
<dbReference type="SMART" id="SM00015">
    <property type="entry name" value="IQ"/>
    <property type="match status" value="5"/>
</dbReference>
<dbReference type="GO" id="GO:0032426">
    <property type="term" value="C:stereocilium tip"/>
    <property type="evidence" value="ECO:0007669"/>
    <property type="project" value="TreeGrafter"/>
</dbReference>